<dbReference type="Proteomes" id="UP000198607">
    <property type="component" value="Unassembled WGS sequence"/>
</dbReference>
<evidence type="ECO:0000256" key="2">
    <source>
        <dbReference type="PROSITE-ProRule" id="PRU00169"/>
    </source>
</evidence>
<dbReference type="PROSITE" id="PS50110">
    <property type="entry name" value="RESPONSE_REGULATORY"/>
    <property type="match status" value="1"/>
</dbReference>
<dbReference type="CDD" id="cd00156">
    <property type="entry name" value="REC"/>
    <property type="match status" value="1"/>
</dbReference>
<evidence type="ECO:0000256" key="1">
    <source>
        <dbReference type="ARBA" id="ARBA00022553"/>
    </source>
</evidence>
<dbReference type="Gene3D" id="3.40.50.2300">
    <property type="match status" value="1"/>
</dbReference>
<dbReference type="OrthoDB" id="9179585at2"/>
<evidence type="ECO:0000259" key="3">
    <source>
        <dbReference type="PROSITE" id="PS50110"/>
    </source>
</evidence>
<dbReference type="GO" id="GO:0000160">
    <property type="term" value="P:phosphorelay signal transduction system"/>
    <property type="evidence" value="ECO:0007669"/>
    <property type="project" value="InterPro"/>
</dbReference>
<dbReference type="RefSeq" id="WP_091940719.1">
    <property type="nucleotide sequence ID" value="NZ_FNCY01000036.1"/>
</dbReference>
<name>A0A1G8NUW0_9RHOO</name>
<dbReference type="InterPro" id="IPR001789">
    <property type="entry name" value="Sig_transdc_resp-reg_receiver"/>
</dbReference>
<gene>
    <name evidence="4" type="ORF">SAMN05660652_04116</name>
</gene>
<sequence length="123" mass="13973">MGTTNILIVEDDKLQRTLIRKVIDNGQRQIAEVETAQDGLRYAQDNPVDILLLDLSLPGRFDGFSLWEALRRNKRFADTKVIIITGYDDPQDRIDAENLNIDHYLVKPVNAAELQALIARLEA</sequence>
<dbReference type="PANTHER" id="PTHR44591:SF23">
    <property type="entry name" value="CHEY SUBFAMILY"/>
    <property type="match status" value="1"/>
</dbReference>
<dbReference type="EMBL" id="FNCY01000036">
    <property type="protein sequence ID" value="SDI83994.1"/>
    <property type="molecule type" value="Genomic_DNA"/>
</dbReference>
<keyword evidence="1 2" id="KW-0597">Phosphoprotein</keyword>
<feature type="domain" description="Response regulatory" evidence="3">
    <location>
        <begin position="5"/>
        <end position="122"/>
    </location>
</feature>
<proteinExistence type="predicted"/>
<accession>A0A1G8NUW0</accession>
<dbReference type="SUPFAM" id="SSF52172">
    <property type="entry name" value="CheY-like"/>
    <property type="match status" value="1"/>
</dbReference>
<dbReference type="Pfam" id="PF00072">
    <property type="entry name" value="Response_reg"/>
    <property type="match status" value="1"/>
</dbReference>
<evidence type="ECO:0000313" key="4">
    <source>
        <dbReference type="EMBL" id="SDI83994.1"/>
    </source>
</evidence>
<evidence type="ECO:0000313" key="5">
    <source>
        <dbReference type="Proteomes" id="UP000198607"/>
    </source>
</evidence>
<dbReference type="InterPro" id="IPR050595">
    <property type="entry name" value="Bact_response_regulator"/>
</dbReference>
<dbReference type="InterPro" id="IPR011006">
    <property type="entry name" value="CheY-like_superfamily"/>
</dbReference>
<reference evidence="4 5" key="1">
    <citation type="submission" date="2016-10" db="EMBL/GenBank/DDBJ databases">
        <authorList>
            <person name="de Groot N.N."/>
        </authorList>
    </citation>
    <scope>NUCLEOTIDE SEQUENCE [LARGE SCALE GENOMIC DNA]</scope>
    <source>
        <strain evidence="4 5">DSM 5885</strain>
    </source>
</reference>
<organism evidence="4 5">
    <name type="scientific">Propionivibrio dicarboxylicus</name>
    <dbReference type="NCBI Taxonomy" id="83767"/>
    <lineage>
        <taxon>Bacteria</taxon>
        <taxon>Pseudomonadati</taxon>
        <taxon>Pseudomonadota</taxon>
        <taxon>Betaproteobacteria</taxon>
        <taxon>Rhodocyclales</taxon>
        <taxon>Rhodocyclaceae</taxon>
        <taxon>Propionivibrio</taxon>
    </lineage>
</organism>
<dbReference type="PANTHER" id="PTHR44591">
    <property type="entry name" value="STRESS RESPONSE REGULATOR PROTEIN 1"/>
    <property type="match status" value="1"/>
</dbReference>
<protein>
    <submittedName>
        <fullName evidence="4">Response regulator receiver domain-containing protein</fullName>
    </submittedName>
</protein>
<feature type="modified residue" description="4-aspartylphosphate" evidence="2">
    <location>
        <position position="54"/>
    </location>
</feature>
<dbReference type="AlphaFoldDB" id="A0A1G8NUW0"/>
<keyword evidence="5" id="KW-1185">Reference proteome</keyword>
<dbReference type="STRING" id="83767.SAMN05660652_04116"/>
<dbReference type="SMART" id="SM00448">
    <property type="entry name" value="REC"/>
    <property type="match status" value="1"/>
</dbReference>